<dbReference type="InParanoid" id="F2TXW3"/>
<proteinExistence type="predicted"/>
<gene>
    <name evidence="1" type="ORF">PTSG_00925</name>
</gene>
<organism evidence="2">
    <name type="scientific">Salpingoeca rosetta (strain ATCC 50818 / BSB-021)</name>
    <dbReference type="NCBI Taxonomy" id="946362"/>
    <lineage>
        <taxon>Eukaryota</taxon>
        <taxon>Choanoflagellata</taxon>
        <taxon>Craspedida</taxon>
        <taxon>Salpingoecidae</taxon>
        <taxon>Salpingoeca</taxon>
    </lineage>
</organism>
<reference evidence="1" key="1">
    <citation type="submission" date="2009-08" db="EMBL/GenBank/DDBJ databases">
        <title>Annotation of Salpingoeca rosetta.</title>
        <authorList>
            <consortium name="The Broad Institute Genome Sequencing Platform"/>
            <person name="Russ C."/>
            <person name="Cuomo C."/>
            <person name="Burger G."/>
            <person name="Gray M.W."/>
            <person name="Holland P.W.H."/>
            <person name="King N."/>
            <person name="Lang F.B.F."/>
            <person name="Roger A.J."/>
            <person name="Ruiz-Trillo I."/>
            <person name="Young S.K."/>
            <person name="Zeng Q."/>
            <person name="Gargeya S."/>
            <person name="Alvarado L."/>
            <person name="Berlin A."/>
            <person name="Chapman S.B."/>
            <person name="Chen Z."/>
            <person name="Freedman E."/>
            <person name="Gellesch M."/>
            <person name="Goldberg J."/>
            <person name="Griggs A."/>
            <person name="Gujja S."/>
            <person name="Heilman E."/>
            <person name="Heiman D."/>
            <person name="Howarth C."/>
            <person name="Mehta T."/>
            <person name="Neiman D."/>
            <person name="Pearson M."/>
            <person name="Roberts A."/>
            <person name="Saif S."/>
            <person name="Shea T."/>
            <person name="Shenoy N."/>
            <person name="Sisk P."/>
            <person name="Stolte C."/>
            <person name="Sykes S."/>
            <person name="White J."/>
            <person name="Yandava C."/>
            <person name="Haas B."/>
            <person name="Nusbaum C."/>
            <person name="Birren B."/>
        </authorList>
    </citation>
    <scope>NUCLEOTIDE SEQUENCE [LARGE SCALE GENOMIC DNA]</scope>
    <source>
        <strain evidence="1">ATCC 50818</strain>
    </source>
</reference>
<dbReference type="EMBL" id="GL832956">
    <property type="protein sequence ID" value="EGD76222.1"/>
    <property type="molecule type" value="Genomic_DNA"/>
</dbReference>
<dbReference type="KEGG" id="sre:PTSG_00925"/>
<evidence type="ECO:0000313" key="2">
    <source>
        <dbReference type="Proteomes" id="UP000007799"/>
    </source>
</evidence>
<sequence>MSRQVRCLWSSPRLTMKMTSRDCSSGSKPPGLEEAAGVQTNATAKWMDSYQRHFSDTDKLNEWMMQVKRAEDHNLEGDKVVGALMGFLLHGMFAGNNGLSSAVFWASLLETAGADDCTLLYTDLVDVCQSGLVPRDEEQCDTFFRALFIKNDPDLDVFLRQYADDCYVGAAGFQAPEGDASLGDMWTMRLESIRNMFPVQPDEQKVLRQPVTAWQLPALDMRGFRDVVLQQRMVPYAYTAHNFFQLRSLQHMAKDNTGSSAKDFEEALYPAAGMLSGCVLDSLWARYFVTHDPACLDRLMEVAGAAVHFIRAELGEKKGVNRFIRALTMKEDATRAVADLAGTNLDGRLIMSAGTSACLSLIENSEQLPGIWEHVEEQRAALHRNSDNDNEALGTSRMRDAGKLLSVVKAAKDIAKLTNARLDNQDS</sequence>
<dbReference type="Proteomes" id="UP000007799">
    <property type="component" value="Unassembled WGS sequence"/>
</dbReference>
<protein>
    <submittedName>
        <fullName evidence="1">Uncharacterized protein</fullName>
    </submittedName>
</protein>
<evidence type="ECO:0000313" key="1">
    <source>
        <dbReference type="EMBL" id="EGD76222.1"/>
    </source>
</evidence>
<accession>F2TXW3</accession>
<dbReference type="RefSeq" id="XP_004998397.1">
    <property type="nucleotide sequence ID" value="XM_004998340.1"/>
</dbReference>
<dbReference type="GeneID" id="16078991"/>
<dbReference type="AlphaFoldDB" id="F2TXW3"/>
<keyword evidence="2" id="KW-1185">Reference proteome</keyword>
<name>F2TXW3_SALR5</name>